<reference evidence="2 3" key="1">
    <citation type="submission" date="2016-10" db="EMBL/GenBank/DDBJ databases">
        <authorList>
            <person name="de Groot N.N."/>
        </authorList>
    </citation>
    <scope>NUCLEOTIDE SEQUENCE [LARGE SCALE GENOMIC DNA]</scope>
    <source>
        <strain evidence="2 3">CGMCC 4.1877</strain>
    </source>
</reference>
<dbReference type="OrthoDB" id="3535759at2"/>
<dbReference type="EMBL" id="FOUY01000093">
    <property type="protein sequence ID" value="SFO57214.1"/>
    <property type="molecule type" value="Genomic_DNA"/>
</dbReference>
<proteinExistence type="predicted"/>
<evidence type="ECO:0008006" key="4">
    <source>
        <dbReference type="Google" id="ProtNLM"/>
    </source>
</evidence>
<protein>
    <recommendedName>
        <fullName evidence="4">DUF4913 domain-containing protein</fullName>
    </recommendedName>
</protein>
<dbReference type="Proteomes" id="UP000199614">
    <property type="component" value="Unassembled WGS sequence"/>
</dbReference>
<evidence type="ECO:0000313" key="3">
    <source>
        <dbReference type="Proteomes" id="UP000199614"/>
    </source>
</evidence>
<dbReference type="RefSeq" id="WP_093357142.1">
    <property type="nucleotide sequence ID" value="NZ_FOUY01000093.1"/>
</dbReference>
<keyword evidence="3" id="KW-1185">Reference proteome</keyword>
<evidence type="ECO:0000256" key="1">
    <source>
        <dbReference type="SAM" id="Coils"/>
    </source>
</evidence>
<name>A0A1I5I9D5_PSUAM</name>
<sequence>MTDAPTLQALARALERSQRRVGELETLVRQLAADVTTLARSHPSAGASDPAAGEGGRPVGGWLGVSDLDVATGGLQNLMSWVEAVYLWYPDAELPSCWLWHPAVVEELWWLHGAYASAFDESAGSWSRIGDWHDRFRPGVVRRLHAAVGGCELALHTPDSTLLVPPVAPLPDAASGIAHSWTNGRRLPEPTPYELLAAARHEREQHRKNHR</sequence>
<gene>
    <name evidence="2" type="ORF">SAMN05216207_10931</name>
</gene>
<evidence type="ECO:0000313" key="2">
    <source>
        <dbReference type="EMBL" id="SFO57214.1"/>
    </source>
</evidence>
<dbReference type="AlphaFoldDB" id="A0A1I5I9D5"/>
<organism evidence="2 3">
    <name type="scientific">Pseudonocardia ammonioxydans</name>
    <dbReference type="NCBI Taxonomy" id="260086"/>
    <lineage>
        <taxon>Bacteria</taxon>
        <taxon>Bacillati</taxon>
        <taxon>Actinomycetota</taxon>
        <taxon>Actinomycetes</taxon>
        <taxon>Pseudonocardiales</taxon>
        <taxon>Pseudonocardiaceae</taxon>
        <taxon>Pseudonocardia</taxon>
    </lineage>
</organism>
<feature type="coiled-coil region" evidence="1">
    <location>
        <begin position="7"/>
        <end position="34"/>
    </location>
</feature>
<keyword evidence="1" id="KW-0175">Coiled coil</keyword>
<dbReference type="STRING" id="260086.SAMN05216207_10931"/>
<accession>A0A1I5I9D5</accession>